<name>A0A2M4D5C7_ANODA</name>
<sequence length="127" mass="14702">MNGFSCLGVWVCPLANAPSPTLPFVKSKFYYMHLLRKHRRAAWLCDVLLANISPLSTHTHKHTEIHSHDISSNVCLRILSNSLAKTCLVTRIQWRGEGRRVRRTFFLDYYKCGYDWGSSYSKGARRK</sequence>
<evidence type="ECO:0000313" key="1">
    <source>
        <dbReference type="EMBL" id="MBW72288.1"/>
    </source>
</evidence>
<proteinExistence type="predicted"/>
<accession>A0A2M4D5C7</accession>
<protein>
    <submittedName>
        <fullName evidence="1">Putative secreted protein</fullName>
    </submittedName>
</protein>
<dbReference type="EMBL" id="GGFL01008110">
    <property type="protein sequence ID" value="MBW72288.1"/>
    <property type="molecule type" value="Transcribed_RNA"/>
</dbReference>
<reference evidence="1" key="1">
    <citation type="submission" date="2018-01" db="EMBL/GenBank/DDBJ databases">
        <title>An insight into the sialome of Amazonian anophelines.</title>
        <authorList>
            <person name="Ribeiro J.M."/>
            <person name="Scarpassa V."/>
            <person name="Calvo E."/>
        </authorList>
    </citation>
    <scope>NUCLEOTIDE SEQUENCE</scope>
</reference>
<dbReference type="AlphaFoldDB" id="A0A2M4D5C7"/>
<organism evidence="1">
    <name type="scientific">Anopheles darlingi</name>
    <name type="common">Mosquito</name>
    <dbReference type="NCBI Taxonomy" id="43151"/>
    <lineage>
        <taxon>Eukaryota</taxon>
        <taxon>Metazoa</taxon>
        <taxon>Ecdysozoa</taxon>
        <taxon>Arthropoda</taxon>
        <taxon>Hexapoda</taxon>
        <taxon>Insecta</taxon>
        <taxon>Pterygota</taxon>
        <taxon>Neoptera</taxon>
        <taxon>Endopterygota</taxon>
        <taxon>Diptera</taxon>
        <taxon>Nematocera</taxon>
        <taxon>Culicoidea</taxon>
        <taxon>Culicidae</taxon>
        <taxon>Anophelinae</taxon>
        <taxon>Anopheles</taxon>
    </lineage>
</organism>